<dbReference type="Gene3D" id="1.10.600.10">
    <property type="entry name" value="Farnesyl Diphosphate Synthase"/>
    <property type="match status" value="1"/>
</dbReference>
<dbReference type="GO" id="GO:0010333">
    <property type="term" value="F:terpene synthase activity"/>
    <property type="evidence" value="ECO:0007669"/>
    <property type="project" value="InterPro"/>
</dbReference>
<name>Q0JE15_ORYSJ</name>
<reference evidence="2" key="2">
    <citation type="journal article" date="2008" name="Nucleic Acids Res.">
        <title>The rice annotation project database (RAP-DB): 2008 update.</title>
        <authorList>
            <consortium name="The rice annotation project (RAP)"/>
        </authorList>
    </citation>
    <scope>GENOME REANNOTATION</scope>
    <source>
        <strain evidence="2">cv. Nipponbare</strain>
    </source>
</reference>
<dbReference type="InterPro" id="IPR008930">
    <property type="entry name" value="Terpenoid_cyclase/PrenylTrfase"/>
</dbReference>
<dbReference type="GO" id="GO:0016114">
    <property type="term" value="P:terpenoid biosynthetic process"/>
    <property type="evidence" value="ECO:0007669"/>
    <property type="project" value="InterPro"/>
</dbReference>
<dbReference type="SUPFAM" id="SSF48576">
    <property type="entry name" value="Terpenoid synthases"/>
    <property type="match status" value="1"/>
</dbReference>
<sequence>HLELMSQDSVLNPPLAEQVKRALSLPLPRTFKRVETICYMSAYEREVGNIPLLLELAKLDFNLLQHIHLEELKAISEYAYLSISLRILHWINNMRLCAS</sequence>
<evidence type="ECO:0000313" key="1">
    <source>
        <dbReference type="EMBL" id="BAF14422.2"/>
    </source>
</evidence>
<dbReference type="PANTHER" id="PTHR31225">
    <property type="entry name" value="OS04G0344100 PROTEIN-RELATED"/>
    <property type="match status" value="1"/>
</dbReference>
<evidence type="ECO:0000313" key="2">
    <source>
        <dbReference type="Proteomes" id="UP000000763"/>
    </source>
</evidence>
<dbReference type="InterPro" id="IPR008949">
    <property type="entry name" value="Isoprenoid_synthase_dom_sf"/>
</dbReference>
<dbReference type="SUPFAM" id="SSF48239">
    <property type="entry name" value="Terpenoid cyclases/Protein prenyltransferases"/>
    <property type="match status" value="1"/>
</dbReference>
<organism evidence="1 2">
    <name type="scientific">Oryza sativa subsp. japonica</name>
    <name type="common">Rice</name>
    <dbReference type="NCBI Taxonomy" id="39947"/>
    <lineage>
        <taxon>Eukaryota</taxon>
        <taxon>Viridiplantae</taxon>
        <taxon>Streptophyta</taxon>
        <taxon>Embryophyta</taxon>
        <taxon>Tracheophyta</taxon>
        <taxon>Spermatophyta</taxon>
        <taxon>Magnoliopsida</taxon>
        <taxon>Liliopsida</taxon>
        <taxon>Poales</taxon>
        <taxon>Poaceae</taxon>
        <taxon>BOP clade</taxon>
        <taxon>Oryzoideae</taxon>
        <taxon>Oryzeae</taxon>
        <taxon>Oryzinae</taxon>
        <taxon>Oryza</taxon>
        <taxon>Oryza sativa</taxon>
    </lineage>
</organism>
<dbReference type="EMBL" id="AP008210">
    <property type="protein sequence ID" value="BAF14422.2"/>
    <property type="molecule type" value="Genomic_DNA"/>
</dbReference>
<protein>
    <submittedName>
        <fullName evidence="1">Os04g0344100 protein</fullName>
    </submittedName>
</protein>
<reference evidence="1 2" key="1">
    <citation type="journal article" date="2005" name="Nature">
        <title>The map-based sequence of the rice genome.</title>
        <authorList>
            <consortium name="International rice genome sequencing project (IRGSP)"/>
            <person name="Matsumoto T."/>
            <person name="Wu J."/>
            <person name="Kanamori H."/>
            <person name="Katayose Y."/>
            <person name="Fujisawa M."/>
            <person name="Namiki N."/>
            <person name="Mizuno H."/>
            <person name="Yamamoto K."/>
            <person name="Antonio B.A."/>
            <person name="Baba T."/>
            <person name="Sakata K."/>
            <person name="Nagamura Y."/>
            <person name="Aoki H."/>
            <person name="Arikawa K."/>
            <person name="Arita K."/>
            <person name="Bito T."/>
            <person name="Chiden Y."/>
            <person name="Fujitsuka N."/>
            <person name="Fukunaka R."/>
            <person name="Hamada M."/>
            <person name="Harada C."/>
            <person name="Hayashi A."/>
            <person name="Hijishita S."/>
            <person name="Honda M."/>
            <person name="Hosokawa S."/>
            <person name="Ichikawa Y."/>
            <person name="Idonuma A."/>
            <person name="Iijima M."/>
            <person name="Ikeda M."/>
            <person name="Ikeno M."/>
            <person name="Ito K."/>
            <person name="Ito S."/>
            <person name="Ito T."/>
            <person name="Ito Y."/>
            <person name="Ito Y."/>
            <person name="Iwabuchi A."/>
            <person name="Kamiya K."/>
            <person name="Karasawa W."/>
            <person name="Kurita K."/>
            <person name="Katagiri S."/>
            <person name="Kikuta A."/>
            <person name="Kobayashi H."/>
            <person name="Kobayashi N."/>
            <person name="Machita K."/>
            <person name="Maehara T."/>
            <person name="Masukawa M."/>
            <person name="Mizubayashi T."/>
            <person name="Mukai Y."/>
            <person name="Nagasaki H."/>
            <person name="Nagata Y."/>
            <person name="Naito S."/>
            <person name="Nakashima M."/>
            <person name="Nakama Y."/>
            <person name="Nakamichi Y."/>
            <person name="Nakamura M."/>
            <person name="Meguro A."/>
            <person name="Negishi M."/>
            <person name="Ohta I."/>
            <person name="Ohta T."/>
            <person name="Okamoto M."/>
            <person name="Ono N."/>
            <person name="Saji S."/>
            <person name="Sakaguchi M."/>
            <person name="Sakai K."/>
            <person name="Shibata M."/>
            <person name="Shimokawa T."/>
            <person name="Song J."/>
            <person name="Takazaki Y."/>
            <person name="Terasawa K."/>
            <person name="Tsugane M."/>
            <person name="Tsuji K."/>
            <person name="Ueda S."/>
            <person name="Waki K."/>
            <person name="Yamagata H."/>
            <person name="Yamamoto M."/>
            <person name="Yamamoto S."/>
            <person name="Yamane H."/>
            <person name="Yoshiki S."/>
            <person name="Yoshihara R."/>
            <person name="Yukawa K."/>
            <person name="Zhong H."/>
            <person name="Yano M."/>
            <person name="Yuan Q."/>
            <person name="Ouyang S."/>
            <person name="Liu J."/>
            <person name="Jones K.M."/>
            <person name="Gansberger K."/>
            <person name="Moffat K."/>
            <person name="Hill J."/>
            <person name="Bera J."/>
            <person name="Fadrosh D."/>
            <person name="Jin S."/>
            <person name="Johri S."/>
            <person name="Kim M."/>
            <person name="Overton L."/>
            <person name="Reardon M."/>
            <person name="Tsitrin T."/>
            <person name="Vuong H."/>
            <person name="Weaver B."/>
            <person name="Ciecko A."/>
            <person name="Tallon L."/>
            <person name="Jackson J."/>
            <person name="Pai G."/>
            <person name="Aken S.V."/>
            <person name="Utterback T."/>
            <person name="Reidmuller S."/>
            <person name="Feldblyum T."/>
            <person name="Hsiao J."/>
            <person name="Zismann V."/>
            <person name="Iobst S."/>
            <person name="de Vazeille A.R."/>
            <person name="Buell C.R."/>
            <person name="Ying K."/>
            <person name="Li Y."/>
            <person name="Lu T."/>
            <person name="Huang Y."/>
            <person name="Zhao Q."/>
            <person name="Feng Q."/>
            <person name="Zhang L."/>
            <person name="Zhu J."/>
            <person name="Weng Q."/>
            <person name="Mu J."/>
            <person name="Lu Y."/>
            <person name="Fan D."/>
            <person name="Liu Y."/>
            <person name="Guan J."/>
            <person name="Zhang Y."/>
            <person name="Yu S."/>
            <person name="Liu X."/>
            <person name="Zhang Y."/>
            <person name="Hong G."/>
            <person name="Han B."/>
            <person name="Choisne N."/>
            <person name="Demange N."/>
            <person name="Orjeda G."/>
            <person name="Samain S."/>
            <person name="Cattolico L."/>
            <person name="Pelletier E."/>
            <person name="Couloux A."/>
            <person name="Segurens B."/>
            <person name="Wincker P."/>
            <person name="D'Hont A."/>
            <person name="Scarpelli C."/>
            <person name="Weissenbach J."/>
            <person name="Salanoubat M."/>
            <person name="Quetier F."/>
            <person name="Yu Y."/>
            <person name="Kim H.R."/>
            <person name="Rambo T."/>
            <person name="Currie J."/>
            <person name="Collura K."/>
            <person name="Luo M."/>
            <person name="Yang T."/>
            <person name="Ammiraju J.S.S."/>
            <person name="Engler F."/>
            <person name="Soderlund C."/>
            <person name="Wing R.A."/>
            <person name="Palmer L.E."/>
            <person name="de la Bastide M."/>
            <person name="Spiegel L."/>
            <person name="Nascimento L."/>
            <person name="Zutavern T."/>
            <person name="O'Shaughnessy A."/>
            <person name="Dike S."/>
            <person name="Dedhia N."/>
            <person name="Preston R."/>
            <person name="Balija V."/>
            <person name="McCombie W.R."/>
            <person name="Chow T."/>
            <person name="Chen H."/>
            <person name="Chung M."/>
            <person name="Chen C."/>
            <person name="Shaw J."/>
            <person name="Wu H."/>
            <person name="Hsiao K."/>
            <person name="Chao Y."/>
            <person name="Chu M."/>
            <person name="Cheng C."/>
            <person name="Hour A."/>
            <person name="Lee P."/>
            <person name="Lin S."/>
            <person name="Lin Y."/>
            <person name="Liou J."/>
            <person name="Liu S."/>
            <person name="Hsing Y."/>
            <person name="Raghuvanshi S."/>
            <person name="Mohanty A."/>
            <person name="Bharti A.K."/>
            <person name="Gaur A."/>
            <person name="Gupta V."/>
            <person name="Kumar D."/>
            <person name="Ravi V."/>
            <person name="Vij S."/>
            <person name="Kapur A."/>
            <person name="Khurana P."/>
            <person name="Khurana P."/>
            <person name="Khurana J.P."/>
            <person name="Tyagi A.K."/>
            <person name="Gaikwad K."/>
            <person name="Singh A."/>
            <person name="Dalal V."/>
            <person name="Srivastava S."/>
            <person name="Dixit A."/>
            <person name="Pal A.K."/>
            <person name="Ghazi I.A."/>
            <person name="Yadav M."/>
            <person name="Pandit A."/>
            <person name="Bhargava A."/>
            <person name="Sureshbabu K."/>
            <person name="Batra K."/>
            <person name="Sharma T.R."/>
            <person name="Mohapatra T."/>
            <person name="Singh N.K."/>
            <person name="Messing J."/>
            <person name="Nelson A.B."/>
            <person name="Fuks G."/>
            <person name="Kavchok S."/>
            <person name="Keizer G."/>
            <person name="Linton E."/>
            <person name="Llaca V."/>
            <person name="Song R."/>
            <person name="Tanyolac B."/>
            <person name="Young S."/>
            <person name="Ho-Il K."/>
            <person name="Hahn J.H."/>
            <person name="Sangsakoo G."/>
            <person name="Vanavichit A."/>
            <person name="de Mattos Luiz.A.T."/>
            <person name="Zimmer P.D."/>
            <person name="Malone G."/>
            <person name="Dellagostin O."/>
            <person name="de Oliveira A.C."/>
            <person name="Bevan M."/>
            <person name="Bancroft I."/>
            <person name="Minx P."/>
            <person name="Cordum H."/>
            <person name="Wilson R."/>
            <person name="Cheng Z."/>
            <person name="Jin W."/>
            <person name="Jiang J."/>
            <person name="Leong S.A."/>
            <person name="Iwama H."/>
            <person name="Gojobori T."/>
            <person name="Itoh T."/>
            <person name="Niimura Y."/>
            <person name="Fujii Y."/>
            <person name="Habara T."/>
            <person name="Sakai H."/>
            <person name="Sato Y."/>
            <person name="Wilson G."/>
            <person name="Kumar K."/>
            <person name="McCouch S."/>
            <person name="Juretic N."/>
            <person name="Hoen D."/>
            <person name="Wright S."/>
            <person name="Bruskiewich R."/>
            <person name="Bureau T."/>
            <person name="Miyao A."/>
            <person name="Hirochika H."/>
            <person name="Nishikawa T."/>
            <person name="Kadowaki K."/>
            <person name="Sugiura M."/>
            <person name="Burr B."/>
            <person name="Sasaki T."/>
        </authorList>
    </citation>
    <scope>NUCLEOTIDE SEQUENCE [LARGE SCALE GENOMIC DNA]</scope>
    <source>
        <strain evidence="2">cv. Nipponbare</strain>
    </source>
</reference>
<proteinExistence type="predicted"/>
<dbReference type="InterPro" id="IPR036965">
    <property type="entry name" value="Terpene_synth_N_sf"/>
</dbReference>
<dbReference type="InterPro" id="IPR050148">
    <property type="entry name" value="Terpene_synthase-like"/>
</dbReference>
<dbReference type="Proteomes" id="UP000000763">
    <property type="component" value="Chromosome 4"/>
</dbReference>
<dbReference type="KEGG" id="dosa:Os04g0344100"/>
<accession>Q0JE15</accession>
<dbReference type="AlphaFoldDB" id="Q0JE15"/>
<dbReference type="PANTHER" id="PTHR31225:SF92">
    <property type="entry name" value="OS04G0345400 PROTEIN"/>
    <property type="match status" value="1"/>
</dbReference>
<dbReference type="Gene3D" id="1.50.10.130">
    <property type="entry name" value="Terpene synthase, N-terminal domain"/>
    <property type="match status" value="1"/>
</dbReference>
<gene>
    <name evidence="1" type="ordered locus">Os04g0344100</name>
</gene>
<feature type="non-terminal residue" evidence="1">
    <location>
        <position position="1"/>
    </location>
</feature>